<dbReference type="EMBL" id="CZPT02000701">
    <property type="protein sequence ID" value="SCU67203.1"/>
    <property type="molecule type" value="Genomic_DNA"/>
</dbReference>
<keyword evidence="3" id="KW-1185">Reference proteome</keyword>
<feature type="transmembrane region" description="Helical" evidence="1">
    <location>
        <begin position="197"/>
        <end position="216"/>
    </location>
</feature>
<evidence type="ECO:0000256" key="1">
    <source>
        <dbReference type="SAM" id="Phobius"/>
    </source>
</evidence>
<keyword evidence="1" id="KW-0812">Transmembrane</keyword>
<reference evidence="2" key="1">
    <citation type="submission" date="2016-09" db="EMBL/GenBank/DDBJ databases">
        <authorList>
            <person name="Hebert L."/>
            <person name="Moumen B."/>
        </authorList>
    </citation>
    <scope>NUCLEOTIDE SEQUENCE [LARGE SCALE GENOMIC DNA]</scope>
    <source>
        <strain evidence="2">OVI</strain>
    </source>
</reference>
<evidence type="ECO:0000313" key="3">
    <source>
        <dbReference type="Proteomes" id="UP000195570"/>
    </source>
</evidence>
<keyword evidence="1" id="KW-0472">Membrane</keyword>
<keyword evidence="1" id="KW-1133">Transmembrane helix</keyword>
<gene>
    <name evidence="2" type="ORF">TEOVI_000802700</name>
</gene>
<feature type="transmembrane region" description="Helical" evidence="1">
    <location>
        <begin position="70"/>
        <end position="89"/>
    </location>
</feature>
<comment type="caution">
    <text evidence="2">The sequence shown here is derived from an EMBL/GenBank/DDBJ whole genome shotgun (WGS) entry which is preliminary data.</text>
</comment>
<dbReference type="Proteomes" id="UP000195570">
    <property type="component" value="Unassembled WGS sequence"/>
</dbReference>
<accession>A0A1G4I687</accession>
<sequence length="218" mass="24507">MISPSTLLRSASSRGPFPAALRRLFSQYPRNGGEFLGNLLVGHNVFIADQPRKYDVCHARHFSLLESLNIVPLFTLTVVHYFSTFLLFPSRRNMIPVLMTELTNKSKMEQEWLEALAAKSPADAVAWRAAMLLSHLVLFPMFLILSAIAPQLVHATLERTNEILYQKYASISTGAPTFVKKCMEDARDTSTYHSMQLNISTDYVAALIIVVLVLYLNS</sequence>
<protein>
    <submittedName>
        <fullName evidence="2">Uncharacterized protein</fullName>
    </submittedName>
</protein>
<organism evidence="2 3">
    <name type="scientific">Trypanosoma equiperdum</name>
    <dbReference type="NCBI Taxonomy" id="5694"/>
    <lineage>
        <taxon>Eukaryota</taxon>
        <taxon>Discoba</taxon>
        <taxon>Euglenozoa</taxon>
        <taxon>Kinetoplastea</taxon>
        <taxon>Metakinetoplastina</taxon>
        <taxon>Trypanosomatida</taxon>
        <taxon>Trypanosomatidae</taxon>
        <taxon>Trypanosoma</taxon>
    </lineage>
</organism>
<evidence type="ECO:0000313" key="2">
    <source>
        <dbReference type="EMBL" id="SCU67203.1"/>
    </source>
</evidence>
<dbReference type="GeneID" id="92381961"/>
<dbReference type="VEuPathDB" id="TriTrypDB:TEOVI_000802700"/>
<name>A0A1G4I687_TRYEQ</name>
<proteinExistence type="predicted"/>
<dbReference type="AlphaFoldDB" id="A0A1G4I687"/>
<dbReference type="RefSeq" id="XP_067078550.1">
    <property type="nucleotide sequence ID" value="XM_067222449.1"/>
</dbReference>
<feature type="transmembrane region" description="Helical" evidence="1">
    <location>
        <begin position="129"/>
        <end position="149"/>
    </location>
</feature>